<evidence type="ECO:0000256" key="5">
    <source>
        <dbReference type="ARBA" id="ARBA00022958"/>
    </source>
</evidence>
<dbReference type="HAMAP" id="MF_00275">
    <property type="entry name" value="KdpA"/>
    <property type="match status" value="1"/>
</dbReference>
<keyword evidence="2 9" id="KW-1003">Cell membrane</keyword>
<comment type="similarity">
    <text evidence="9">Belongs to the KdpA family.</text>
</comment>
<dbReference type="NCBIfam" id="TIGR00680">
    <property type="entry name" value="kdpA"/>
    <property type="match status" value="1"/>
</dbReference>
<comment type="function">
    <text evidence="9">Part of the high-affinity ATP-driven potassium transport (or Kdp) system, which catalyzes the hydrolysis of ATP coupled with the electrogenic transport of potassium into the cytoplasm. This subunit binds the extracellular potassium ions and delivers the ions to the membrane domain of KdpB through an intramembrane tunnel.</text>
</comment>
<dbReference type="Proteomes" id="UP000316562">
    <property type="component" value="Unassembled WGS sequence"/>
</dbReference>
<evidence type="ECO:0000256" key="4">
    <source>
        <dbReference type="ARBA" id="ARBA00022692"/>
    </source>
</evidence>
<evidence type="ECO:0000256" key="8">
    <source>
        <dbReference type="ARBA" id="ARBA00023136"/>
    </source>
</evidence>
<evidence type="ECO:0000256" key="6">
    <source>
        <dbReference type="ARBA" id="ARBA00022989"/>
    </source>
</evidence>
<gene>
    <name evidence="9 10" type="primary">kdpA</name>
    <name evidence="10" type="ORF">EVJ46_05835</name>
</gene>
<feature type="transmembrane region" description="Helical" evidence="9">
    <location>
        <begin position="256"/>
        <end position="276"/>
    </location>
</feature>
<dbReference type="PANTHER" id="PTHR30607">
    <property type="entry name" value="POTASSIUM-TRANSPORTING ATPASE A CHAIN"/>
    <property type="match status" value="1"/>
</dbReference>
<reference evidence="10 11" key="1">
    <citation type="journal article" date="2019" name="ISME J.">
        <title>Insights into ecological role of a new deltaproteobacterial order Candidatus Acidulodesulfobacterales by metagenomics and metatranscriptomics.</title>
        <authorList>
            <person name="Tan S."/>
            <person name="Liu J."/>
            <person name="Fang Y."/>
            <person name="Hedlund B.P."/>
            <person name="Lian Z.H."/>
            <person name="Huang L.Y."/>
            <person name="Li J.T."/>
            <person name="Huang L.N."/>
            <person name="Li W.J."/>
            <person name="Jiang H.C."/>
            <person name="Dong H.L."/>
            <person name="Shu W.S."/>
        </authorList>
    </citation>
    <scope>NUCLEOTIDE SEQUENCE [LARGE SCALE GENOMIC DNA]</scope>
    <source>
        <strain evidence="10">AP2</strain>
    </source>
</reference>
<feature type="transmembrane region" description="Helical" evidence="9">
    <location>
        <begin position="534"/>
        <end position="557"/>
    </location>
</feature>
<comment type="subunit">
    <text evidence="9">The system is composed of three essential subunits: KdpA, KdpB and KdpC.</text>
</comment>
<feature type="transmembrane region" description="Helical" evidence="9">
    <location>
        <begin position="66"/>
        <end position="85"/>
    </location>
</feature>
<dbReference type="GO" id="GO:0030955">
    <property type="term" value="F:potassium ion binding"/>
    <property type="evidence" value="ECO:0007669"/>
    <property type="project" value="UniProtKB-UniRule"/>
</dbReference>
<proteinExistence type="inferred from homology"/>
<feature type="transmembrane region" description="Helical" evidence="9">
    <location>
        <begin position="176"/>
        <end position="197"/>
    </location>
</feature>
<organism evidence="10 11">
    <name type="scientific">Acididesulfobacter guangdongensis</name>
    <dbReference type="NCBI Taxonomy" id="2597225"/>
    <lineage>
        <taxon>Bacteria</taxon>
        <taxon>Deltaproteobacteria</taxon>
        <taxon>Candidatus Acidulodesulfobacterales</taxon>
        <taxon>Candidatus Acididesulfobacter</taxon>
    </lineage>
</organism>
<keyword evidence="3 9" id="KW-0633">Potassium transport</keyword>
<comment type="caution">
    <text evidence="9">Lacks conserved residue(s) required for the propagation of feature annotation.</text>
</comment>
<dbReference type="PANTHER" id="PTHR30607:SF2">
    <property type="entry name" value="POTASSIUM-TRANSPORTING ATPASE POTASSIUM-BINDING SUBUNIT"/>
    <property type="match status" value="1"/>
</dbReference>
<feature type="transmembrane region" description="Helical" evidence="9">
    <location>
        <begin position="489"/>
        <end position="513"/>
    </location>
</feature>
<evidence type="ECO:0000313" key="11">
    <source>
        <dbReference type="Proteomes" id="UP000316562"/>
    </source>
</evidence>
<evidence type="ECO:0000256" key="9">
    <source>
        <dbReference type="HAMAP-Rule" id="MF_00275"/>
    </source>
</evidence>
<comment type="subcellular location">
    <subcellularLocation>
        <location evidence="9">Cell membrane</location>
        <topology evidence="9">Multi-pass membrane protein</topology>
    </subcellularLocation>
</comment>
<evidence type="ECO:0000313" key="10">
    <source>
        <dbReference type="EMBL" id="RZD16532.1"/>
    </source>
</evidence>
<feature type="transmembrane region" description="Helical" evidence="9">
    <location>
        <begin position="428"/>
        <end position="453"/>
    </location>
</feature>
<dbReference type="Pfam" id="PF03814">
    <property type="entry name" value="KdpA"/>
    <property type="match status" value="1"/>
</dbReference>
<keyword evidence="6 9" id="KW-1133">Transmembrane helix</keyword>
<sequence>MTSTGILQISLVLLIMVLAAIPLSRYLAHVFKYEHTFLDKLVNPFENLTFKFLKVNKEDEMTWTTYLKIGLVFNFLMAAIVFLILHYQNYLPFNQMHYAGIPWALDFNTAISFITNTNWQNYGGEEVMSNFSQMALVFLQFTSAATGLVFAVAFIRGIVRHEAKYVGNIYVDFIKAIYRIFIPLSIIFAIVMLSQGAPQTFTMQKKVTNMTGTKQTLSVGPVASMVSIENLGTNGGGFYDVNAAQPYENPNPFTNALTIFMMGTIPIALFFMYGIMIDDKKHAWTLFWVAATLLIVCVAVIYSQEAAGNPFLAHLGANVTATKYNPGGNMEGKQEHLGIAQTSLFAGATTAFTTGNVDSAHDSFMPLSGMILMAEMMLNLIFGGKGVGLLNMLTMVIIAVFIAGLMVGRTPEFLGKKIGKKEVTLATLAMFAHAFIILVPFGIAMSVPAGLAGIFNPGPHGLSEVLYAFTSTVANNGSAFAGLNGDTTFYNVIFGFTLMFGRYIPIICQVAIAGALIKKKRIPESAGTFPEHGFLFYSVVMGTIILIGALTFFPALALGPIAEHFAMVKGHLFY</sequence>
<evidence type="ECO:0000256" key="2">
    <source>
        <dbReference type="ARBA" id="ARBA00022475"/>
    </source>
</evidence>
<dbReference type="AlphaFoldDB" id="A0A519BH04"/>
<keyword evidence="1 9" id="KW-0813">Transport</keyword>
<comment type="caution">
    <text evidence="10">The sequence shown here is derived from an EMBL/GenBank/DDBJ whole genome shotgun (WGS) entry which is preliminary data.</text>
</comment>
<dbReference type="EMBL" id="SGBC01000002">
    <property type="protein sequence ID" value="RZD16532.1"/>
    <property type="molecule type" value="Genomic_DNA"/>
</dbReference>
<dbReference type="PIRSF" id="PIRSF001294">
    <property type="entry name" value="K_ATPaseA"/>
    <property type="match status" value="1"/>
</dbReference>
<keyword evidence="5 9" id="KW-0630">Potassium</keyword>
<dbReference type="GO" id="GO:0008556">
    <property type="term" value="F:P-type potassium transmembrane transporter activity"/>
    <property type="evidence" value="ECO:0007669"/>
    <property type="project" value="InterPro"/>
</dbReference>
<protein>
    <recommendedName>
        <fullName evidence="9">Potassium-transporting ATPase potassium-binding subunit</fullName>
    </recommendedName>
    <alternativeName>
        <fullName evidence="9">ATP phosphohydrolase [potassium-transporting] A chain</fullName>
    </alternativeName>
    <alternativeName>
        <fullName evidence="9">Potassium-binding and translocating subunit A</fullName>
    </alternativeName>
    <alternativeName>
        <fullName evidence="9">Potassium-translocating ATPase A chain</fullName>
    </alternativeName>
</protein>
<dbReference type="InterPro" id="IPR004623">
    <property type="entry name" value="KdpA"/>
</dbReference>
<accession>A0A519BH04</accession>
<name>A0A519BH04_ACIG2</name>
<dbReference type="GO" id="GO:0005886">
    <property type="term" value="C:plasma membrane"/>
    <property type="evidence" value="ECO:0007669"/>
    <property type="project" value="UniProtKB-SubCell"/>
</dbReference>
<evidence type="ECO:0000256" key="1">
    <source>
        <dbReference type="ARBA" id="ARBA00022448"/>
    </source>
</evidence>
<feature type="transmembrane region" description="Helical" evidence="9">
    <location>
        <begin position="283"/>
        <end position="302"/>
    </location>
</feature>
<feature type="transmembrane region" description="Helical" evidence="9">
    <location>
        <begin position="135"/>
        <end position="155"/>
    </location>
</feature>
<keyword evidence="7 9" id="KW-0406">Ion transport</keyword>
<keyword evidence="4 9" id="KW-0812">Transmembrane</keyword>
<keyword evidence="8 9" id="KW-0472">Membrane</keyword>
<evidence type="ECO:0000256" key="7">
    <source>
        <dbReference type="ARBA" id="ARBA00023065"/>
    </source>
</evidence>
<feature type="transmembrane region" description="Helical" evidence="9">
    <location>
        <begin position="389"/>
        <end position="408"/>
    </location>
</feature>
<evidence type="ECO:0000256" key="3">
    <source>
        <dbReference type="ARBA" id="ARBA00022538"/>
    </source>
</evidence>